<sequence length="376" mass="44817">METRRSKRRLIKRSKLRQVVAPVVRTAPIKGSVEDFADTLRKEKISKDAERLMRKLAEIQGISYEELLDQKEETKRYKETHYCEHLTDAQLFTIAIQQEKAPYLYMNKPLSRANAWRVLHYKEYNPSYKRYKDNITRIKQLREGIEKPFKPLLKFHRQLQEVNKKFASNYFPEQEALRRILLKSGIYEANKQLKIFHPPNPFDLSGKFPVLDEIDTSKIPFNAYGVDSYMKTNKLTHTVDIAKLFAEKKHGYIVKDWDNLRYVAEAMNCNVLEAFLYICQGIKKSYKHHRFTKELLREPTAYLELIEWYDNKVRERKKAGKPKYTQNQLWLSEYFKNFREKQGLELNSFKTFNAWWRSIRKITSAKAVKKAKGLLN</sequence>
<evidence type="ECO:0000313" key="1">
    <source>
        <dbReference type="EMBL" id="ANS05767.1"/>
    </source>
</evidence>
<protein>
    <submittedName>
        <fullName evidence="1">Uncharacterized protein</fullName>
    </submittedName>
</protein>
<dbReference type="EMBL" id="KT997876">
    <property type="protein sequence ID" value="ANS05767.1"/>
    <property type="molecule type" value="Genomic_DNA"/>
</dbReference>
<reference evidence="1 2" key="1">
    <citation type="submission" date="2015-11" db="EMBL/GenBank/DDBJ databases">
        <title>Genomes of Abundant and Widespread Viruses from the Deep Ocean.</title>
        <authorList>
            <person name="Mizuno C.M."/>
            <person name="Ghai R."/>
            <person name="Saghai A."/>
            <person name="Lopez-Garcia P."/>
            <person name="Rodriguez-Valera F."/>
        </authorList>
    </citation>
    <scope>NUCLEOTIDE SEQUENCE [LARGE SCALE GENOMIC DNA]</scope>
</reference>
<proteinExistence type="predicted"/>
<keyword evidence="2" id="KW-1185">Reference proteome</keyword>
<dbReference type="RefSeq" id="YP_009811064.1">
    <property type="nucleotide sequence ID" value="NC_048051.1"/>
</dbReference>
<evidence type="ECO:0000313" key="2">
    <source>
        <dbReference type="Proteomes" id="UP000504848"/>
    </source>
</evidence>
<organism evidence="1 2">
    <name type="scientific">uncultured phage_Deep-GF0-KM16-C193</name>
    <dbReference type="NCBI Taxonomy" id="2740799"/>
    <lineage>
        <taxon>Viruses</taxon>
        <taxon>Duplodnaviria</taxon>
        <taxon>Heunggongvirae</taxon>
        <taxon>Uroviricota</taxon>
        <taxon>Caudoviricetes</taxon>
        <taxon>Autographivirales</taxon>
        <taxon>Stupnyavirus</taxon>
        <taxon>Stupnyavirus KM16C193</taxon>
    </lineage>
</organism>
<dbReference type="Proteomes" id="UP000504848">
    <property type="component" value="Segment"/>
</dbReference>
<name>A0A1B1IWV9_9CAUD</name>
<dbReference type="GeneID" id="76971372"/>
<dbReference type="KEGG" id="vg:76971372"/>
<accession>A0A1B1IWV9</accession>